<accession>A0ABT5RSL5</accession>
<evidence type="ECO:0000256" key="1">
    <source>
        <dbReference type="SAM" id="SignalP"/>
    </source>
</evidence>
<dbReference type="PROSITE" id="PS51257">
    <property type="entry name" value="PROKAR_LIPOPROTEIN"/>
    <property type="match status" value="1"/>
</dbReference>
<dbReference type="RefSeq" id="WP_274107534.1">
    <property type="nucleotide sequence ID" value="NZ_JAPCKI010000002.1"/>
</dbReference>
<feature type="signal peptide" evidence="1">
    <location>
        <begin position="1"/>
        <end position="22"/>
    </location>
</feature>
<dbReference type="Proteomes" id="UP001148932">
    <property type="component" value="Unassembled WGS sequence"/>
</dbReference>
<proteinExistence type="predicted"/>
<evidence type="ECO:0000313" key="4">
    <source>
        <dbReference type="Proteomes" id="UP001148932"/>
    </source>
</evidence>
<reference evidence="3" key="1">
    <citation type="submission" date="2022-10" db="EMBL/GenBank/DDBJ databases">
        <title>Description of microaerobic benzene degrading bacteria.</title>
        <authorList>
            <person name="Bedics A."/>
            <person name="Tancsics A."/>
            <person name="Banerjee S."/>
        </authorList>
    </citation>
    <scope>NUCLEOTIDE SEQUENCE</scope>
    <source>
        <strain evidence="3">D2M1</strain>
    </source>
</reference>
<feature type="domain" description="DUF5648" evidence="2">
    <location>
        <begin position="496"/>
        <end position="636"/>
    </location>
</feature>
<keyword evidence="4" id="KW-1185">Reference proteome</keyword>
<evidence type="ECO:0000313" key="3">
    <source>
        <dbReference type="EMBL" id="MDD2176689.1"/>
    </source>
</evidence>
<dbReference type="Pfam" id="PF18885">
    <property type="entry name" value="DUF5648"/>
    <property type="match status" value="1"/>
</dbReference>
<dbReference type="PANTHER" id="PTHR36234">
    <property type="entry name" value="LYSYL ENDOPEPTIDASE"/>
    <property type="match status" value="1"/>
</dbReference>
<dbReference type="SUPFAM" id="SSF50494">
    <property type="entry name" value="Trypsin-like serine proteases"/>
    <property type="match status" value="1"/>
</dbReference>
<name>A0ABT5RSL5_9BURK</name>
<dbReference type="Pfam" id="PF13365">
    <property type="entry name" value="Trypsin_2"/>
    <property type="match status" value="1"/>
</dbReference>
<dbReference type="InterPro" id="IPR043504">
    <property type="entry name" value="Peptidase_S1_PA_chymotrypsin"/>
</dbReference>
<dbReference type="Gene3D" id="2.40.10.10">
    <property type="entry name" value="Trypsin-like serine proteases"/>
    <property type="match status" value="2"/>
</dbReference>
<comment type="caution">
    <text evidence="3">The sequence shown here is derived from an EMBL/GenBank/DDBJ whole genome shotgun (WGS) entry which is preliminary data.</text>
</comment>
<dbReference type="PANTHER" id="PTHR36234:SF5">
    <property type="entry name" value="LYSYL ENDOPEPTIDASE"/>
    <property type="match status" value="1"/>
</dbReference>
<sequence>MRTVFRNLMGALGAVTLFSLLAGCGGGGAESATTFQTTRVEGWVQPSSADQGVPYVKSREAMDLPTPAKIRLGAVAQEKAVPFTLKSGVAPRLIGLARDVNATGASAQTLQQFHWRPTDSGGLVAAINFSSEGAHGLRLGVVAKQLPGGSVLRVYSPANAGTVFQIPGQEVLQRIQRQKLAGDTGLDGQTWWTPDLGSDEVTLEVELPPGAPLGALDIAIPRVSHIFENLSLPTEDDFSTKINESAACQLDASCYDAYANQRNAVARMIFTSGANTYLCTGTLLNDSVSSGTPYFLTANHCISSAAEAESLQTDWFYRTPICNSRILSSTSERRLGGATLLYASDGFDMTLLKLNEAPPAGAFFAGWDAGVQAVGSAVAGLHHPRGDMLKISFGSIGGQTFCTPSGSGTEFQCIGNSGNYYQINWSRGTTEGGSSGSALFNSANQVIGTLYGGSSTCSSAASPEFYGRFDIAFNTALKNWLAPVSPAPLSNGRVAVYRFFNGTTGAHFFTTSVAERDNTIQTAPSFSYEGVAFFAQAAPATGNTAVYRFYGLVGGAHFYTSSAQERDTVLNSMPSFRYEGIAWYAVPSPTAGSSPVYRFYRPSKQVHFYTISLAERDSIIVNNPEYVYEGVGYYAWASQ</sequence>
<dbReference type="InterPro" id="IPR043708">
    <property type="entry name" value="DUF5648"/>
</dbReference>
<evidence type="ECO:0000259" key="2">
    <source>
        <dbReference type="Pfam" id="PF18885"/>
    </source>
</evidence>
<dbReference type="EMBL" id="JAPCKI010000002">
    <property type="protein sequence ID" value="MDD2176689.1"/>
    <property type="molecule type" value="Genomic_DNA"/>
</dbReference>
<organism evidence="3 4">
    <name type="scientific">Acidovorax benzenivorans</name>
    <dbReference type="NCBI Taxonomy" id="2987520"/>
    <lineage>
        <taxon>Bacteria</taxon>
        <taxon>Pseudomonadati</taxon>
        <taxon>Pseudomonadota</taxon>
        <taxon>Betaproteobacteria</taxon>
        <taxon>Burkholderiales</taxon>
        <taxon>Comamonadaceae</taxon>
        <taxon>Acidovorax</taxon>
    </lineage>
</organism>
<feature type="chain" id="PRO_5045525921" evidence="1">
    <location>
        <begin position="23"/>
        <end position="639"/>
    </location>
</feature>
<gene>
    <name evidence="3" type="ORF">OIN59_04535</name>
</gene>
<dbReference type="InterPro" id="IPR009003">
    <property type="entry name" value="Peptidase_S1_PA"/>
</dbReference>
<keyword evidence="1" id="KW-0732">Signal</keyword>
<protein>
    <submittedName>
        <fullName evidence="3">Trypsin-like peptidase domain-containing protein</fullName>
    </submittedName>
</protein>